<dbReference type="PANTHER" id="PTHR30055">
    <property type="entry name" value="HTH-TYPE TRANSCRIPTIONAL REGULATOR RUTR"/>
    <property type="match status" value="1"/>
</dbReference>
<feature type="domain" description="HTH tetR-type" evidence="5">
    <location>
        <begin position="14"/>
        <end position="74"/>
    </location>
</feature>
<sequence>MNRSSARARHLGPDRRRPQVLDAALDIAAEYGLAAVTIAAISNHLGVSRPVVYDCYPGRGEILAALLDRETDVALARLLAILPPLKTGSVEQMFVDGFRSLLDDVRSRPGSWRIIYASDPDPILVEAITHGRGQIADQVAVVMRPLFERWQVADLDDVAPVLTEVFLGICETAVRMMLDDTRSWDSETLAPIVGAAAYRALRARA</sequence>
<evidence type="ECO:0000313" key="7">
    <source>
        <dbReference type="Proteomes" id="UP000570517"/>
    </source>
</evidence>
<dbReference type="Proteomes" id="UP000570517">
    <property type="component" value="Unassembled WGS sequence"/>
</dbReference>
<evidence type="ECO:0000256" key="4">
    <source>
        <dbReference type="PROSITE-ProRule" id="PRU00335"/>
    </source>
</evidence>
<dbReference type="PANTHER" id="PTHR30055:SF234">
    <property type="entry name" value="HTH-TYPE TRANSCRIPTIONAL REGULATOR BETI"/>
    <property type="match status" value="1"/>
</dbReference>
<evidence type="ECO:0000256" key="2">
    <source>
        <dbReference type="ARBA" id="ARBA00023125"/>
    </source>
</evidence>
<evidence type="ECO:0000256" key="3">
    <source>
        <dbReference type="ARBA" id="ARBA00023163"/>
    </source>
</evidence>
<evidence type="ECO:0000313" key="6">
    <source>
        <dbReference type="EMBL" id="NVN48527.1"/>
    </source>
</evidence>
<accession>A0A850PIF9</accession>
<name>A0A850PIF9_9MYCO</name>
<keyword evidence="2 4" id="KW-0238">DNA-binding</keyword>
<dbReference type="InterPro" id="IPR050109">
    <property type="entry name" value="HTH-type_TetR-like_transc_reg"/>
</dbReference>
<evidence type="ECO:0000256" key="1">
    <source>
        <dbReference type="ARBA" id="ARBA00023015"/>
    </source>
</evidence>
<dbReference type="Gene3D" id="1.10.357.10">
    <property type="entry name" value="Tetracycline Repressor, domain 2"/>
    <property type="match status" value="1"/>
</dbReference>
<comment type="caution">
    <text evidence="6">The sequence shown here is derived from an EMBL/GenBank/DDBJ whole genome shotgun (WGS) entry which is preliminary data.</text>
</comment>
<evidence type="ECO:0000259" key="5">
    <source>
        <dbReference type="PROSITE" id="PS50977"/>
    </source>
</evidence>
<dbReference type="GO" id="GO:0000976">
    <property type="term" value="F:transcription cis-regulatory region binding"/>
    <property type="evidence" value="ECO:0007669"/>
    <property type="project" value="TreeGrafter"/>
</dbReference>
<dbReference type="InterPro" id="IPR001647">
    <property type="entry name" value="HTH_TetR"/>
</dbReference>
<gene>
    <name evidence="6" type="ORF">HLY00_4684</name>
</gene>
<keyword evidence="7" id="KW-1185">Reference proteome</keyword>
<dbReference type="Pfam" id="PF00440">
    <property type="entry name" value="TetR_N"/>
    <property type="match status" value="1"/>
</dbReference>
<dbReference type="InterPro" id="IPR009057">
    <property type="entry name" value="Homeodomain-like_sf"/>
</dbReference>
<protein>
    <recommendedName>
        <fullName evidence="5">HTH tetR-type domain-containing protein</fullName>
    </recommendedName>
</protein>
<proteinExistence type="predicted"/>
<organism evidence="6 7">
    <name type="scientific">Mycolicibacterium hippocampi</name>
    <dbReference type="NCBI Taxonomy" id="659824"/>
    <lineage>
        <taxon>Bacteria</taxon>
        <taxon>Bacillati</taxon>
        <taxon>Actinomycetota</taxon>
        <taxon>Actinomycetes</taxon>
        <taxon>Mycobacteriales</taxon>
        <taxon>Mycobacteriaceae</taxon>
        <taxon>Mycolicibacterium</taxon>
    </lineage>
</organism>
<dbReference type="GO" id="GO:0003700">
    <property type="term" value="F:DNA-binding transcription factor activity"/>
    <property type="evidence" value="ECO:0007669"/>
    <property type="project" value="TreeGrafter"/>
</dbReference>
<reference evidence="6 7" key="1">
    <citation type="submission" date="2020-05" db="EMBL/GenBank/DDBJ databases">
        <title>Draft genome sequence of Mycobacterium hippocampi DL, isolated from European seabass, Dicentrarchus labrax, reared in fish farms.</title>
        <authorList>
            <person name="Stathopoulou P."/>
            <person name="Asimakis E."/>
            <person name="Tzokas K."/>
            <person name="Batargias C."/>
            <person name="Tsiamis G."/>
        </authorList>
    </citation>
    <scope>NUCLEOTIDE SEQUENCE [LARGE SCALE GENOMIC DNA]</scope>
    <source>
        <strain evidence="6 7">DL</strain>
    </source>
</reference>
<dbReference type="AlphaFoldDB" id="A0A850PIF9"/>
<feature type="DNA-binding region" description="H-T-H motif" evidence="4">
    <location>
        <begin position="37"/>
        <end position="56"/>
    </location>
</feature>
<dbReference type="PROSITE" id="PS50977">
    <property type="entry name" value="HTH_TETR_2"/>
    <property type="match status" value="1"/>
</dbReference>
<dbReference type="SUPFAM" id="SSF46689">
    <property type="entry name" value="Homeodomain-like"/>
    <property type="match status" value="1"/>
</dbReference>
<dbReference type="RefSeq" id="WP_178356987.1">
    <property type="nucleotide sequence ID" value="NZ_JABFYL010000005.1"/>
</dbReference>
<dbReference type="EMBL" id="JABFYL010000005">
    <property type="protein sequence ID" value="NVN48527.1"/>
    <property type="molecule type" value="Genomic_DNA"/>
</dbReference>
<keyword evidence="1" id="KW-0805">Transcription regulation</keyword>
<dbReference type="InterPro" id="IPR036271">
    <property type="entry name" value="Tet_transcr_reg_TetR-rel_C_sf"/>
</dbReference>
<dbReference type="SUPFAM" id="SSF48498">
    <property type="entry name" value="Tetracyclin repressor-like, C-terminal domain"/>
    <property type="match status" value="1"/>
</dbReference>
<keyword evidence="3" id="KW-0804">Transcription</keyword>